<evidence type="ECO:0000256" key="5">
    <source>
        <dbReference type="SAM" id="MobiDB-lite"/>
    </source>
</evidence>
<dbReference type="PRINTS" id="PR00320">
    <property type="entry name" value="GPROTEINBRPT"/>
</dbReference>
<evidence type="ECO:0000313" key="7">
    <source>
        <dbReference type="Proteomes" id="UP001497512"/>
    </source>
</evidence>
<dbReference type="InterPro" id="IPR001680">
    <property type="entry name" value="WD40_rpt"/>
</dbReference>
<protein>
    <recommendedName>
        <fullName evidence="8">WD repeat-containing protein 48</fullName>
    </recommendedName>
</protein>
<dbReference type="InterPro" id="IPR021772">
    <property type="entry name" value="WDR48/Bun107"/>
</dbReference>
<evidence type="ECO:0000256" key="1">
    <source>
        <dbReference type="ARBA" id="ARBA00006917"/>
    </source>
</evidence>
<dbReference type="PROSITE" id="PS00678">
    <property type="entry name" value="WD_REPEATS_1"/>
    <property type="match status" value="1"/>
</dbReference>
<evidence type="ECO:0000256" key="2">
    <source>
        <dbReference type="ARBA" id="ARBA00022574"/>
    </source>
</evidence>
<organism evidence="6 7">
    <name type="scientific">Sphagnum troendelagicum</name>
    <dbReference type="NCBI Taxonomy" id="128251"/>
    <lineage>
        <taxon>Eukaryota</taxon>
        <taxon>Viridiplantae</taxon>
        <taxon>Streptophyta</taxon>
        <taxon>Embryophyta</taxon>
        <taxon>Bryophyta</taxon>
        <taxon>Sphagnophytina</taxon>
        <taxon>Sphagnopsida</taxon>
        <taxon>Sphagnales</taxon>
        <taxon>Sphagnaceae</taxon>
        <taxon>Sphagnum</taxon>
    </lineage>
</organism>
<reference evidence="6" key="1">
    <citation type="submission" date="2024-02" db="EMBL/GenBank/DDBJ databases">
        <authorList>
            <consortium name="ELIXIR-Norway"/>
            <consortium name="Elixir Norway"/>
        </authorList>
    </citation>
    <scope>NUCLEOTIDE SEQUENCE</scope>
</reference>
<dbReference type="Pfam" id="PF00400">
    <property type="entry name" value="WD40"/>
    <property type="match status" value="5"/>
</dbReference>
<dbReference type="InterPro" id="IPR015943">
    <property type="entry name" value="WD40/YVTN_repeat-like_dom_sf"/>
</dbReference>
<proteinExistence type="inferred from homology"/>
<feature type="compositionally biased region" description="Low complexity" evidence="5">
    <location>
        <begin position="696"/>
        <end position="707"/>
    </location>
</feature>
<name>A0ABP0UVE9_9BRYO</name>
<dbReference type="EMBL" id="OZ019899">
    <property type="protein sequence ID" value="CAK9231282.1"/>
    <property type="molecule type" value="Genomic_DNA"/>
</dbReference>
<dbReference type="InterPro" id="IPR019775">
    <property type="entry name" value="WD40_repeat_CS"/>
</dbReference>
<dbReference type="PANTHER" id="PTHR19862">
    <property type="entry name" value="WD REPEAT-CONTAINING PROTEIN 48"/>
    <property type="match status" value="1"/>
</dbReference>
<feature type="compositionally biased region" description="Basic and acidic residues" evidence="5">
    <location>
        <begin position="558"/>
        <end position="577"/>
    </location>
</feature>
<feature type="repeat" description="WD" evidence="4">
    <location>
        <begin position="127"/>
        <end position="161"/>
    </location>
</feature>
<keyword evidence="7" id="KW-1185">Reference proteome</keyword>
<dbReference type="InterPro" id="IPR036322">
    <property type="entry name" value="WD40_repeat_dom_sf"/>
</dbReference>
<dbReference type="PROSITE" id="PS50294">
    <property type="entry name" value="WD_REPEATS_REGION"/>
    <property type="match status" value="2"/>
</dbReference>
<sequence>MHRVGSAGNNANASRPRKERRLTYVLRDSNDAKHCSGVNCLILPGVDAPGGGGDGGHYLFSGSRDGTLKRWELGNEGAVCGVTFESHVDWVNDVVVTSNDTLVSCSSDTTLKTWRAYANDGECTRTFRQHSDYVTSLASAHQSNIVASGGLGCEVFIWDLEAAMVPLARASSEAGSEGRYDGFPSGLSVPAERLSTANSTGNASGAMLANSYAPIPAKGHKESVYALAMNDSGTLLVSGGTEKAVRVWDPRSGAKQMKLKGHTDNVRALLLDPTGRLCLSGSSDSIIRLWDLGQQRCVHSYAVHTDSVWTLASAPSFSHVYSGGKDLSVYVTDLATRESTLLCTEQQPVLRLTLQGDEWLWVTTTDSALNKWPSQEQASLKAFQRASTFVAGSLPFTRARACMDGSAPVALYTHPTSTIPGTAGIVRHSILNDRRHVLTKDATGNVKLWEITRGTVITDFGKVSFEDKEKELFEMVSVPAWFTMDTRLGSISVHLDTPQCFSAEMYAADLHVPGASEELKLNIGQETLRGLMANWMTRRRQRSSITSTAANGDAESGIGEHHPDRRPSSDDSHDDSNSHQPLVLPAFEFSTSSPPSIITEGSQGGPWRKKASELDGSEDEKDLPGWVMECVLHNRLPPRENAKCSFFLQPCEGTSLQILTQGKLSAPRILRMHKVVNYVLEKLVIDKPLEDSASETTSTTGRQGSQQAVGNGYGPFRPGSRVWQQPVKPVVEIVCNDQVLPLEMSLATVRAYIWKKPEDLCLQYRTVPNR</sequence>
<feature type="repeat" description="WD" evidence="4">
    <location>
        <begin position="217"/>
        <end position="258"/>
    </location>
</feature>
<evidence type="ECO:0000256" key="4">
    <source>
        <dbReference type="PROSITE-ProRule" id="PRU00221"/>
    </source>
</evidence>
<dbReference type="PANTHER" id="PTHR19862:SF14">
    <property type="entry name" value="WD REPEAT-CONTAINING PROTEIN 48"/>
    <property type="match status" value="1"/>
</dbReference>
<feature type="region of interest" description="Disordered" evidence="5">
    <location>
        <begin position="1"/>
        <end position="21"/>
    </location>
</feature>
<dbReference type="Proteomes" id="UP001497512">
    <property type="component" value="Chromosome 7"/>
</dbReference>
<evidence type="ECO:0008006" key="8">
    <source>
        <dbReference type="Google" id="ProtNLM"/>
    </source>
</evidence>
<feature type="repeat" description="WD" evidence="4">
    <location>
        <begin position="259"/>
        <end position="300"/>
    </location>
</feature>
<dbReference type="Pfam" id="PF11816">
    <property type="entry name" value="DUF3337"/>
    <property type="match status" value="1"/>
</dbReference>
<dbReference type="InterPro" id="IPR051246">
    <property type="entry name" value="WDR48"/>
</dbReference>
<comment type="similarity">
    <text evidence="1">Belongs to the WD repeat WDR48 family.</text>
</comment>
<feature type="compositionally biased region" description="Polar residues" evidence="5">
    <location>
        <begin position="589"/>
        <end position="601"/>
    </location>
</feature>
<dbReference type="Gene3D" id="2.130.10.10">
    <property type="entry name" value="YVTN repeat-like/Quinoprotein amine dehydrogenase"/>
    <property type="match status" value="2"/>
</dbReference>
<evidence type="ECO:0000256" key="3">
    <source>
        <dbReference type="ARBA" id="ARBA00022737"/>
    </source>
</evidence>
<dbReference type="SUPFAM" id="SSF50978">
    <property type="entry name" value="WD40 repeat-like"/>
    <property type="match status" value="1"/>
</dbReference>
<evidence type="ECO:0000313" key="6">
    <source>
        <dbReference type="EMBL" id="CAK9231282.1"/>
    </source>
</evidence>
<keyword evidence="3" id="KW-0677">Repeat</keyword>
<dbReference type="InterPro" id="IPR020472">
    <property type="entry name" value="WD40_PAC1"/>
</dbReference>
<dbReference type="PROSITE" id="PS50082">
    <property type="entry name" value="WD_REPEATS_2"/>
    <property type="match status" value="3"/>
</dbReference>
<accession>A0ABP0UVE9</accession>
<feature type="region of interest" description="Disordered" evidence="5">
    <location>
        <begin position="692"/>
        <end position="711"/>
    </location>
</feature>
<dbReference type="CDD" id="cd17041">
    <property type="entry name" value="Ubl_WDR48"/>
    <property type="match status" value="1"/>
</dbReference>
<feature type="region of interest" description="Disordered" evidence="5">
    <location>
        <begin position="539"/>
        <end position="620"/>
    </location>
</feature>
<dbReference type="SMART" id="SM00320">
    <property type="entry name" value="WD40"/>
    <property type="match status" value="7"/>
</dbReference>
<keyword evidence="2 4" id="KW-0853">WD repeat</keyword>
<gene>
    <name evidence="6" type="ORF">CSSPTR1EN2_LOCUS20461</name>
</gene>
<dbReference type="CDD" id="cd00200">
    <property type="entry name" value="WD40"/>
    <property type="match status" value="1"/>
</dbReference>